<accession>A0A9P8N5M9</accession>
<dbReference type="Gene3D" id="3.40.50.1820">
    <property type="entry name" value="alpha/beta hydrolase"/>
    <property type="match status" value="1"/>
</dbReference>
<proteinExistence type="predicted"/>
<keyword evidence="2" id="KW-0378">Hydrolase</keyword>
<dbReference type="InterPro" id="IPR000073">
    <property type="entry name" value="AB_hydrolase_1"/>
</dbReference>
<dbReference type="GO" id="GO:0046464">
    <property type="term" value="P:acylglycerol catabolic process"/>
    <property type="evidence" value="ECO:0007669"/>
    <property type="project" value="TreeGrafter"/>
</dbReference>
<dbReference type="Proteomes" id="UP000824596">
    <property type="component" value="Unassembled WGS sequence"/>
</dbReference>
<evidence type="ECO:0000259" key="1">
    <source>
        <dbReference type="Pfam" id="PF00561"/>
    </source>
</evidence>
<gene>
    <name evidence="2" type="ORF">HRG_02633</name>
</gene>
<comment type="caution">
    <text evidence="2">The sequence shown here is derived from an EMBL/GenBank/DDBJ whole genome shotgun (WGS) entry which is preliminary data.</text>
</comment>
<dbReference type="GO" id="GO:0047372">
    <property type="term" value="F:monoacylglycerol lipase activity"/>
    <property type="evidence" value="ECO:0007669"/>
    <property type="project" value="TreeGrafter"/>
</dbReference>
<dbReference type="EMBL" id="JAIZPD010000002">
    <property type="protein sequence ID" value="KAH0967224.1"/>
    <property type="molecule type" value="Genomic_DNA"/>
</dbReference>
<protein>
    <submittedName>
        <fullName evidence="2">Alpha/beta hydrolase fold domain-containing protein</fullName>
    </submittedName>
</protein>
<dbReference type="Pfam" id="PF00561">
    <property type="entry name" value="Abhydrolase_1"/>
    <property type="match status" value="1"/>
</dbReference>
<evidence type="ECO:0000313" key="3">
    <source>
        <dbReference type="Proteomes" id="UP000824596"/>
    </source>
</evidence>
<dbReference type="GO" id="GO:0016020">
    <property type="term" value="C:membrane"/>
    <property type="evidence" value="ECO:0007669"/>
    <property type="project" value="TreeGrafter"/>
</dbReference>
<sequence>MALLSAASASAQAKGVVDGGPFPDDLNGSNFTYPWPVKLFRFTSQLQPLEMAFMDVGPSCEPNGKTALLLHGKNFCGATWQTTIRTLAAKGYRVLAPDQIGFCKSSKPSGYQFSLSQLAWNTRGLLDTLGIANVTVVGHSMGGMMAARFGLQYPETVDRLVLVAPVGLEDYVQKGVPYITIDDSLASEAASTYQSIRRYEQDVYYVGRWQSVYDTWVKMLVNIYHGSMRDAYLRNQAQIIDMVLTSPVSHLFGDIKPRTLLIVGDKDKTAIGSQWAPPDVARTLGHFDVLGPQVARQIPRCALRRFADMGHAPQVSDPERFHEVLLAWVTAE</sequence>
<dbReference type="RefSeq" id="XP_044724737.1">
    <property type="nucleotide sequence ID" value="XM_044861104.1"/>
</dbReference>
<reference evidence="2" key="1">
    <citation type="submission" date="2021-09" db="EMBL/GenBank/DDBJ databases">
        <title>A high-quality genome of the endoparasitic fungus Hirsutella rhossiliensis with a comparison of Hirsutella genomes reveals transposable elements contributing to genome size variation.</title>
        <authorList>
            <person name="Lin R."/>
            <person name="Jiao Y."/>
            <person name="Sun X."/>
            <person name="Ling J."/>
            <person name="Xie B."/>
            <person name="Cheng X."/>
        </authorList>
    </citation>
    <scope>NUCLEOTIDE SEQUENCE</scope>
    <source>
        <strain evidence="2">HR02</strain>
    </source>
</reference>
<dbReference type="InterPro" id="IPR050266">
    <property type="entry name" value="AB_hydrolase_sf"/>
</dbReference>
<evidence type="ECO:0000313" key="2">
    <source>
        <dbReference type="EMBL" id="KAH0967224.1"/>
    </source>
</evidence>
<dbReference type="AlphaFoldDB" id="A0A9P8N5M9"/>
<dbReference type="SUPFAM" id="SSF53474">
    <property type="entry name" value="alpha/beta-Hydrolases"/>
    <property type="match status" value="1"/>
</dbReference>
<dbReference type="GeneID" id="68351762"/>
<name>A0A9P8N5M9_9HYPO</name>
<dbReference type="InterPro" id="IPR029058">
    <property type="entry name" value="AB_hydrolase_fold"/>
</dbReference>
<dbReference type="PANTHER" id="PTHR43798:SF33">
    <property type="entry name" value="HYDROLASE, PUTATIVE (AFU_ORTHOLOGUE AFUA_2G14860)-RELATED"/>
    <property type="match status" value="1"/>
</dbReference>
<dbReference type="PRINTS" id="PR00111">
    <property type="entry name" value="ABHYDROLASE"/>
</dbReference>
<dbReference type="OrthoDB" id="10249433at2759"/>
<keyword evidence="3" id="KW-1185">Reference proteome</keyword>
<dbReference type="PANTHER" id="PTHR43798">
    <property type="entry name" value="MONOACYLGLYCEROL LIPASE"/>
    <property type="match status" value="1"/>
</dbReference>
<organism evidence="2 3">
    <name type="scientific">Hirsutella rhossiliensis</name>
    <dbReference type="NCBI Taxonomy" id="111463"/>
    <lineage>
        <taxon>Eukaryota</taxon>
        <taxon>Fungi</taxon>
        <taxon>Dikarya</taxon>
        <taxon>Ascomycota</taxon>
        <taxon>Pezizomycotina</taxon>
        <taxon>Sordariomycetes</taxon>
        <taxon>Hypocreomycetidae</taxon>
        <taxon>Hypocreales</taxon>
        <taxon>Ophiocordycipitaceae</taxon>
        <taxon>Hirsutella</taxon>
    </lineage>
</organism>
<feature type="domain" description="AB hydrolase-1" evidence="1">
    <location>
        <begin position="68"/>
        <end position="165"/>
    </location>
</feature>